<reference evidence="2" key="1">
    <citation type="submission" date="2023-07" db="EMBL/GenBank/DDBJ databases">
        <authorList>
            <consortium name="AG Swart"/>
            <person name="Singh M."/>
            <person name="Singh A."/>
            <person name="Seah K."/>
            <person name="Emmerich C."/>
        </authorList>
    </citation>
    <scope>NUCLEOTIDE SEQUENCE</scope>
    <source>
        <strain evidence="2">DP1</strain>
    </source>
</reference>
<proteinExistence type="predicted"/>
<sequence length="57" mass="6479">MRHLVIRNFIGNKVFLCRSVSEASVTLWYLSLQLLALCYVLVGLATIYLNRVCSTSE</sequence>
<gene>
    <name evidence="2" type="ORF">ECRASSUSDP1_LOCUS25630</name>
</gene>
<protein>
    <submittedName>
        <fullName evidence="2">Uncharacterized protein</fullName>
    </submittedName>
</protein>
<comment type="caution">
    <text evidence="2">The sequence shown here is derived from an EMBL/GenBank/DDBJ whole genome shotgun (WGS) entry which is preliminary data.</text>
</comment>
<feature type="transmembrane region" description="Helical" evidence="1">
    <location>
        <begin position="28"/>
        <end position="49"/>
    </location>
</feature>
<keyword evidence="1" id="KW-0812">Transmembrane</keyword>
<accession>A0AAD2D7H0</accession>
<dbReference type="Proteomes" id="UP001295684">
    <property type="component" value="Unassembled WGS sequence"/>
</dbReference>
<evidence type="ECO:0000313" key="3">
    <source>
        <dbReference type="Proteomes" id="UP001295684"/>
    </source>
</evidence>
<keyword evidence="1" id="KW-1133">Transmembrane helix</keyword>
<keyword evidence="1" id="KW-0472">Membrane</keyword>
<dbReference type="EMBL" id="CAMPGE010026420">
    <property type="protein sequence ID" value="CAI2384109.1"/>
    <property type="molecule type" value="Genomic_DNA"/>
</dbReference>
<keyword evidence="3" id="KW-1185">Reference proteome</keyword>
<evidence type="ECO:0000313" key="2">
    <source>
        <dbReference type="EMBL" id="CAI2384109.1"/>
    </source>
</evidence>
<evidence type="ECO:0000256" key="1">
    <source>
        <dbReference type="SAM" id="Phobius"/>
    </source>
</evidence>
<organism evidence="2 3">
    <name type="scientific">Euplotes crassus</name>
    <dbReference type="NCBI Taxonomy" id="5936"/>
    <lineage>
        <taxon>Eukaryota</taxon>
        <taxon>Sar</taxon>
        <taxon>Alveolata</taxon>
        <taxon>Ciliophora</taxon>
        <taxon>Intramacronucleata</taxon>
        <taxon>Spirotrichea</taxon>
        <taxon>Hypotrichia</taxon>
        <taxon>Euplotida</taxon>
        <taxon>Euplotidae</taxon>
        <taxon>Moneuplotes</taxon>
    </lineage>
</organism>
<name>A0AAD2D7H0_EUPCR</name>
<dbReference type="AlphaFoldDB" id="A0AAD2D7H0"/>